<keyword evidence="1" id="KW-0812">Transmembrane</keyword>
<evidence type="ECO:0000313" key="2">
    <source>
        <dbReference type="EMBL" id="SVA69350.1"/>
    </source>
</evidence>
<gene>
    <name evidence="2" type="ORF">METZ01_LOCUS122204</name>
</gene>
<reference evidence="2" key="1">
    <citation type="submission" date="2018-05" db="EMBL/GenBank/DDBJ databases">
        <authorList>
            <person name="Lanie J.A."/>
            <person name="Ng W.-L."/>
            <person name="Kazmierczak K.M."/>
            <person name="Andrzejewski T.M."/>
            <person name="Davidsen T.M."/>
            <person name="Wayne K.J."/>
            <person name="Tettelin H."/>
            <person name="Glass J.I."/>
            <person name="Rusch D."/>
            <person name="Podicherti R."/>
            <person name="Tsui H.-C.T."/>
            <person name="Winkler M.E."/>
        </authorList>
    </citation>
    <scope>NUCLEOTIDE SEQUENCE</scope>
</reference>
<name>A0A381XXJ5_9ZZZZ</name>
<feature type="non-terminal residue" evidence="2">
    <location>
        <position position="139"/>
    </location>
</feature>
<feature type="transmembrane region" description="Helical" evidence="1">
    <location>
        <begin position="34"/>
        <end position="54"/>
    </location>
</feature>
<dbReference type="EMBL" id="UINC01016704">
    <property type="protein sequence ID" value="SVA69350.1"/>
    <property type="molecule type" value="Genomic_DNA"/>
</dbReference>
<dbReference type="AlphaFoldDB" id="A0A381XXJ5"/>
<evidence type="ECO:0000256" key="1">
    <source>
        <dbReference type="SAM" id="Phobius"/>
    </source>
</evidence>
<proteinExistence type="predicted"/>
<keyword evidence="1" id="KW-0472">Membrane</keyword>
<feature type="transmembrane region" description="Helical" evidence="1">
    <location>
        <begin position="66"/>
        <end position="87"/>
    </location>
</feature>
<feature type="transmembrane region" description="Helical" evidence="1">
    <location>
        <begin position="9"/>
        <end position="28"/>
    </location>
</feature>
<protein>
    <submittedName>
        <fullName evidence="2">Uncharacterized protein</fullName>
    </submittedName>
</protein>
<accession>A0A381XXJ5</accession>
<sequence length="139" mass="15674">MDRTFRSGLSLLIGIGFLFAALVMHSILLDRVAWTLLLSLIGFGFFTVGAISLRKELSSIFQRRRAEIVLFTAGLIGIYVSLGYFSIVYPLRFDMTAAGLHSLSDQTVSMLQRLEQPVHVVFFHSHQMGETVERYELMA</sequence>
<keyword evidence="1" id="KW-1133">Transmembrane helix</keyword>
<organism evidence="2">
    <name type="scientific">marine metagenome</name>
    <dbReference type="NCBI Taxonomy" id="408172"/>
    <lineage>
        <taxon>unclassified sequences</taxon>
        <taxon>metagenomes</taxon>
        <taxon>ecological metagenomes</taxon>
    </lineage>
</organism>